<proteinExistence type="predicted"/>
<dbReference type="Proteomes" id="UP000266273">
    <property type="component" value="Unassembled WGS sequence"/>
</dbReference>
<dbReference type="PRINTS" id="PR00038">
    <property type="entry name" value="HTHLUXR"/>
</dbReference>
<dbReference type="PANTHER" id="PTHR44688:SF16">
    <property type="entry name" value="DNA-BINDING TRANSCRIPTIONAL ACTIVATOR DEVR_DOSR"/>
    <property type="match status" value="1"/>
</dbReference>
<dbReference type="GO" id="GO:0003677">
    <property type="term" value="F:DNA binding"/>
    <property type="evidence" value="ECO:0007669"/>
    <property type="project" value="UniProtKB-KW"/>
</dbReference>
<dbReference type="CDD" id="cd06170">
    <property type="entry name" value="LuxR_C_like"/>
    <property type="match status" value="1"/>
</dbReference>
<evidence type="ECO:0000256" key="3">
    <source>
        <dbReference type="ARBA" id="ARBA00023163"/>
    </source>
</evidence>
<dbReference type="SMART" id="SM00421">
    <property type="entry name" value="HTH_LUXR"/>
    <property type="match status" value="1"/>
</dbReference>
<reference evidence="5 6" key="1">
    <citation type="submission" date="2018-08" db="EMBL/GenBank/DDBJ databases">
        <title>Genomic Encyclopedia of Archaeal and Bacterial Type Strains, Phase II (KMG-II): from individual species to whole genera.</title>
        <authorList>
            <person name="Goeker M."/>
        </authorList>
    </citation>
    <scope>NUCLEOTIDE SEQUENCE [LARGE SCALE GENOMIC DNA]</scope>
    <source>
        <strain evidence="5 6">DSM 5002</strain>
    </source>
</reference>
<evidence type="ECO:0000256" key="2">
    <source>
        <dbReference type="ARBA" id="ARBA00023125"/>
    </source>
</evidence>
<dbReference type="PROSITE" id="PS00622">
    <property type="entry name" value="HTH_LUXR_1"/>
    <property type="match status" value="1"/>
</dbReference>
<keyword evidence="1" id="KW-0805">Transcription regulation</keyword>
<accession>A0A397QC81</accession>
<dbReference type="PROSITE" id="PS50043">
    <property type="entry name" value="HTH_LUXR_2"/>
    <property type="match status" value="1"/>
</dbReference>
<dbReference type="SUPFAM" id="SSF46894">
    <property type="entry name" value="C-terminal effector domain of the bipartite response regulators"/>
    <property type="match status" value="1"/>
</dbReference>
<feature type="domain" description="HTH luxR-type" evidence="4">
    <location>
        <begin position="130"/>
        <end position="195"/>
    </location>
</feature>
<keyword evidence="6" id="KW-1185">Reference proteome</keyword>
<organism evidence="5 6">
    <name type="scientific">Dichotomicrobium thermohalophilum</name>
    <dbReference type="NCBI Taxonomy" id="933063"/>
    <lineage>
        <taxon>Bacteria</taxon>
        <taxon>Pseudomonadati</taxon>
        <taxon>Pseudomonadota</taxon>
        <taxon>Alphaproteobacteria</taxon>
        <taxon>Hyphomicrobiales</taxon>
        <taxon>Hyphomicrobiaceae</taxon>
        <taxon>Dichotomicrobium</taxon>
    </lineage>
</organism>
<dbReference type="GO" id="GO:0006355">
    <property type="term" value="P:regulation of DNA-templated transcription"/>
    <property type="evidence" value="ECO:0007669"/>
    <property type="project" value="InterPro"/>
</dbReference>
<name>A0A397QC81_9HYPH</name>
<evidence type="ECO:0000256" key="1">
    <source>
        <dbReference type="ARBA" id="ARBA00023015"/>
    </source>
</evidence>
<dbReference type="InterPro" id="IPR000792">
    <property type="entry name" value="Tscrpt_reg_LuxR_C"/>
</dbReference>
<dbReference type="OrthoDB" id="9782655at2"/>
<comment type="caution">
    <text evidence="5">The sequence shown here is derived from an EMBL/GenBank/DDBJ whole genome shotgun (WGS) entry which is preliminary data.</text>
</comment>
<dbReference type="PANTHER" id="PTHR44688">
    <property type="entry name" value="DNA-BINDING TRANSCRIPTIONAL ACTIVATOR DEVR_DOSR"/>
    <property type="match status" value="1"/>
</dbReference>
<dbReference type="Gene3D" id="3.40.50.2300">
    <property type="match status" value="1"/>
</dbReference>
<keyword evidence="2" id="KW-0238">DNA-binding</keyword>
<dbReference type="InterPro" id="IPR016032">
    <property type="entry name" value="Sig_transdc_resp-reg_C-effctor"/>
</dbReference>
<evidence type="ECO:0000259" key="4">
    <source>
        <dbReference type="PROSITE" id="PS50043"/>
    </source>
</evidence>
<gene>
    <name evidence="5" type="ORF">BXY53_0777</name>
</gene>
<sequence>MRQRDIVSVLTNEPEVIDALLSDSGLKIEFHDEFRSFMKAHAQRTAFCAMIDTHMSGVSVADLFTASVTETPILILSDADCSLARQAMELGAIHHINRPFSRSALLNAIDRIRMNGLTQDRPRSAVLHHDRELYQRLTVREREVMHLAINGHPNKEIGYRLGISQRTVEVHRARLMRKLNVRNLAELVRLCIENGWLSDA</sequence>
<evidence type="ECO:0000313" key="6">
    <source>
        <dbReference type="Proteomes" id="UP000266273"/>
    </source>
</evidence>
<dbReference type="InterPro" id="IPR036388">
    <property type="entry name" value="WH-like_DNA-bd_sf"/>
</dbReference>
<dbReference type="Pfam" id="PF00196">
    <property type="entry name" value="GerE"/>
    <property type="match status" value="1"/>
</dbReference>
<dbReference type="EMBL" id="QXDF01000001">
    <property type="protein sequence ID" value="RIA55704.1"/>
    <property type="molecule type" value="Genomic_DNA"/>
</dbReference>
<protein>
    <submittedName>
        <fullName evidence="5">LuxR family two component transcriptional regulator</fullName>
    </submittedName>
</protein>
<dbReference type="Gene3D" id="1.10.10.10">
    <property type="entry name" value="Winged helix-like DNA-binding domain superfamily/Winged helix DNA-binding domain"/>
    <property type="match status" value="1"/>
</dbReference>
<dbReference type="AlphaFoldDB" id="A0A397QC81"/>
<dbReference type="RefSeq" id="WP_119060569.1">
    <property type="nucleotide sequence ID" value="NZ_QXDF01000001.1"/>
</dbReference>
<dbReference type="SUPFAM" id="SSF52172">
    <property type="entry name" value="CheY-like"/>
    <property type="match status" value="1"/>
</dbReference>
<keyword evidence="3" id="KW-0804">Transcription</keyword>
<dbReference type="InterPro" id="IPR011006">
    <property type="entry name" value="CheY-like_superfamily"/>
</dbReference>
<evidence type="ECO:0000313" key="5">
    <source>
        <dbReference type="EMBL" id="RIA55704.1"/>
    </source>
</evidence>